<organism evidence="1 2">
    <name type="scientific">Pseudobacter ginsenosidimutans</name>
    <dbReference type="NCBI Taxonomy" id="661488"/>
    <lineage>
        <taxon>Bacteria</taxon>
        <taxon>Pseudomonadati</taxon>
        <taxon>Bacteroidota</taxon>
        <taxon>Chitinophagia</taxon>
        <taxon>Chitinophagales</taxon>
        <taxon>Chitinophagaceae</taxon>
        <taxon>Pseudobacter</taxon>
    </lineage>
</organism>
<keyword evidence="2" id="KW-1185">Reference proteome</keyword>
<proteinExistence type="predicted"/>
<dbReference type="Proteomes" id="UP000293874">
    <property type="component" value="Unassembled WGS sequence"/>
</dbReference>
<gene>
    <name evidence="1" type="ORF">EV199_1956</name>
</gene>
<name>A0A4Q7N4Y9_9BACT</name>
<protein>
    <submittedName>
        <fullName evidence="1">Uncharacterized protein</fullName>
    </submittedName>
</protein>
<evidence type="ECO:0000313" key="2">
    <source>
        <dbReference type="Proteomes" id="UP000293874"/>
    </source>
</evidence>
<accession>A0A4Q7N4Y9</accession>
<dbReference type="EMBL" id="SGXA01000001">
    <property type="protein sequence ID" value="RZS76079.1"/>
    <property type="molecule type" value="Genomic_DNA"/>
</dbReference>
<comment type="caution">
    <text evidence="1">The sequence shown here is derived from an EMBL/GenBank/DDBJ whole genome shotgun (WGS) entry which is preliminary data.</text>
</comment>
<evidence type="ECO:0000313" key="1">
    <source>
        <dbReference type="EMBL" id="RZS76079.1"/>
    </source>
</evidence>
<dbReference type="AlphaFoldDB" id="A0A4Q7N4Y9"/>
<sequence length="118" mass="13731">MNICKRSFLYYIAKMNLSVDSPYELSNKQRKYFGLLPIENGWEKLPLSPKVTAYFDRNRIVKIINYDWGYLEYDTIIDTIDRVFLLPKTSRGKQQKLSVSKLLKIKGAGIQFSGSFHG</sequence>
<reference evidence="1 2" key="1">
    <citation type="submission" date="2019-02" db="EMBL/GenBank/DDBJ databases">
        <title>Genomic Encyclopedia of Type Strains, Phase IV (KMG-IV): sequencing the most valuable type-strain genomes for metagenomic binning, comparative biology and taxonomic classification.</title>
        <authorList>
            <person name="Goeker M."/>
        </authorList>
    </citation>
    <scope>NUCLEOTIDE SEQUENCE [LARGE SCALE GENOMIC DNA]</scope>
    <source>
        <strain evidence="1 2">DSM 18116</strain>
    </source>
</reference>